<dbReference type="Proteomes" id="UP000479710">
    <property type="component" value="Unassembled WGS sequence"/>
</dbReference>
<proteinExistence type="inferred from homology"/>
<evidence type="ECO:0000256" key="2">
    <source>
        <dbReference type="ARBA" id="ARBA00010199"/>
    </source>
</evidence>
<dbReference type="NCBIfam" id="TIGR00797">
    <property type="entry name" value="matE"/>
    <property type="match status" value="1"/>
</dbReference>
<feature type="transmembrane region" description="Helical" evidence="6">
    <location>
        <begin position="212"/>
        <end position="231"/>
    </location>
</feature>
<evidence type="ECO:0000256" key="5">
    <source>
        <dbReference type="ARBA" id="ARBA00023136"/>
    </source>
</evidence>
<feature type="transmembrane region" description="Helical" evidence="6">
    <location>
        <begin position="379"/>
        <end position="400"/>
    </location>
</feature>
<feature type="transmembrane region" description="Helical" evidence="6">
    <location>
        <begin position="35"/>
        <end position="60"/>
    </location>
</feature>
<dbReference type="OrthoDB" id="2126698at2759"/>
<evidence type="ECO:0000256" key="6">
    <source>
        <dbReference type="RuleBase" id="RU004914"/>
    </source>
</evidence>
<feature type="transmembrane region" description="Helical" evidence="6">
    <location>
        <begin position="115"/>
        <end position="133"/>
    </location>
</feature>
<feature type="transmembrane region" description="Helical" evidence="6">
    <location>
        <begin position="183"/>
        <end position="206"/>
    </location>
</feature>
<keyword evidence="3 6" id="KW-0812">Transmembrane</keyword>
<keyword evidence="4 6" id="KW-1133">Transmembrane helix</keyword>
<evidence type="ECO:0000256" key="4">
    <source>
        <dbReference type="ARBA" id="ARBA00022989"/>
    </source>
</evidence>
<keyword evidence="5 6" id="KW-0472">Membrane</keyword>
<comment type="similarity">
    <text evidence="2 6">Belongs to the multi antimicrobial extrusion (MATE) (TC 2.A.66.1) family.</text>
</comment>
<dbReference type="AlphaFoldDB" id="A0A6G1CTH4"/>
<comment type="caution">
    <text evidence="7">The sequence shown here is derived from an EMBL/GenBank/DDBJ whole genome shotgun (WGS) entry which is preliminary data.</text>
</comment>
<comment type="subcellular location">
    <subcellularLocation>
        <location evidence="1">Membrane</location>
        <topology evidence="1">Multi-pass membrane protein</topology>
    </subcellularLocation>
</comment>
<evidence type="ECO:0000256" key="3">
    <source>
        <dbReference type="ARBA" id="ARBA00022692"/>
    </source>
</evidence>
<dbReference type="GO" id="GO:0016020">
    <property type="term" value="C:membrane"/>
    <property type="evidence" value="ECO:0007669"/>
    <property type="project" value="UniProtKB-SubCell"/>
</dbReference>
<dbReference type="PANTHER" id="PTHR11206">
    <property type="entry name" value="MULTIDRUG RESISTANCE PROTEIN"/>
    <property type="match status" value="1"/>
</dbReference>
<feature type="transmembrane region" description="Helical" evidence="6">
    <location>
        <begin position="437"/>
        <end position="460"/>
    </location>
</feature>
<dbReference type="GO" id="GO:0042910">
    <property type="term" value="F:xenobiotic transmembrane transporter activity"/>
    <property type="evidence" value="ECO:0007669"/>
    <property type="project" value="InterPro"/>
</dbReference>
<dbReference type="CDD" id="cd13132">
    <property type="entry name" value="MATE_eukaryotic"/>
    <property type="match status" value="1"/>
</dbReference>
<evidence type="ECO:0000256" key="1">
    <source>
        <dbReference type="ARBA" id="ARBA00004141"/>
    </source>
</evidence>
<evidence type="ECO:0000313" key="7">
    <source>
        <dbReference type="EMBL" id="KAF0903379.1"/>
    </source>
</evidence>
<dbReference type="GO" id="GO:1990961">
    <property type="term" value="P:xenobiotic detoxification by transmembrane export across the plasma membrane"/>
    <property type="evidence" value="ECO:0007669"/>
    <property type="project" value="InterPro"/>
</dbReference>
<sequence>MAPKVRAEEPLLVADDDQLVASGVPQVREEVKKQLWLAGPLVAGALLQNVIQMISVMYVGHLGELPLAGASMANSFATVTGLSLLLGMASALDTLCGQAFGGQQYHLLGIYKQRAMLLLTVVSVPLAVVWFYTGDILLLFGQDADIAAEAGTYARWMIPALFAYGLLQCHVRFLQTQNIVLPVMASAGAAALCHLLVCWLFVYVAGMGSKGAALSNGVSYWINVAILAVYVRVSSSCKKTWTGFSTEAFPDALSFFRLAIPSALMVCLEMWSFELVVLLSGRLPNPKLETSVLSISLNTASLVWMIPFGLGCAISTRVSNELGAGRPHTACQAVRVAVFMAVFEGLVIGLLLVCARYIWGHAYSNQEEVVRYVAKMMLVISVSNFFDGIQCVLSGVARGCGWQKIGACTNLGAYYIVGIPSAYVIAFILHVRGMGLWLGIICGILVQVVLLMAITICTNWDKEAANAKDRVFSSFPSDLAT</sequence>
<dbReference type="SMR" id="A0A6G1CTH4"/>
<feature type="transmembrane region" description="Helical" evidence="6">
    <location>
        <begin position="293"/>
        <end position="315"/>
    </location>
</feature>
<evidence type="ECO:0000313" key="8">
    <source>
        <dbReference type="Proteomes" id="UP000479710"/>
    </source>
</evidence>
<dbReference type="EMBL" id="SPHZ02000008">
    <property type="protein sequence ID" value="KAF0903379.1"/>
    <property type="molecule type" value="Genomic_DNA"/>
</dbReference>
<name>A0A6G1CTH4_9ORYZ</name>
<dbReference type="GO" id="GO:0015297">
    <property type="term" value="F:antiporter activity"/>
    <property type="evidence" value="ECO:0007669"/>
    <property type="project" value="InterPro"/>
</dbReference>
<dbReference type="Pfam" id="PF01554">
    <property type="entry name" value="MatE"/>
    <property type="match status" value="2"/>
</dbReference>
<protein>
    <recommendedName>
        <fullName evidence="6">Protein DETOXIFICATION</fullName>
    </recommendedName>
    <alternativeName>
        <fullName evidence="6">Multidrug and toxic compound extrusion protein</fullName>
    </alternativeName>
</protein>
<feature type="transmembrane region" description="Helical" evidence="6">
    <location>
        <begin position="336"/>
        <end position="359"/>
    </location>
</feature>
<reference evidence="7 8" key="1">
    <citation type="submission" date="2019-11" db="EMBL/GenBank/DDBJ databases">
        <title>Whole genome sequence of Oryza granulata.</title>
        <authorList>
            <person name="Li W."/>
        </authorList>
    </citation>
    <scope>NUCLEOTIDE SEQUENCE [LARGE SCALE GENOMIC DNA]</scope>
    <source>
        <strain evidence="8">cv. Menghai</strain>
        <tissue evidence="7">Leaf</tissue>
    </source>
</reference>
<feature type="transmembrane region" description="Helical" evidence="6">
    <location>
        <begin position="72"/>
        <end position="95"/>
    </location>
</feature>
<accession>A0A6G1CTH4</accession>
<keyword evidence="8" id="KW-1185">Reference proteome</keyword>
<feature type="transmembrane region" description="Helical" evidence="6">
    <location>
        <begin position="412"/>
        <end position="431"/>
    </location>
</feature>
<organism evidence="7 8">
    <name type="scientific">Oryza meyeriana var. granulata</name>
    <dbReference type="NCBI Taxonomy" id="110450"/>
    <lineage>
        <taxon>Eukaryota</taxon>
        <taxon>Viridiplantae</taxon>
        <taxon>Streptophyta</taxon>
        <taxon>Embryophyta</taxon>
        <taxon>Tracheophyta</taxon>
        <taxon>Spermatophyta</taxon>
        <taxon>Magnoliopsida</taxon>
        <taxon>Liliopsida</taxon>
        <taxon>Poales</taxon>
        <taxon>Poaceae</taxon>
        <taxon>BOP clade</taxon>
        <taxon>Oryzoideae</taxon>
        <taxon>Oryzeae</taxon>
        <taxon>Oryzinae</taxon>
        <taxon>Oryza</taxon>
        <taxon>Oryza meyeriana</taxon>
    </lineage>
</organism>
<feature type="transmembrane region" description="Helical" evidence="6">
    <location>
        <begin position="153"/>
        <end position="171"/>
    </location>
</feature>
<dbReference type="InterPro" id="IPR045069">
    <property type="entry name" value="MATE_euk"/>
</dbReference>
<gene>
    <name evidence="7" type="ORF">E2562_027247</name>
</gene>
<feature type="transmembrane region" description="Helical" evidence="6">
    <location>
        <begin position="252"/>
        <end position="273"/>
    </location>
</feature>
<dbReference type="InterPro" id="IPR002528">
    <property type="entry name" value="MATE_fam"/>
</dbReference>